<name>A0A9N7VC13_PLEPL</name>
<dbReference type="EMBL" id="CADEAL010003924">
    <property type="protein sequence ID" value="CAB1446688.1"/>
    <property type="molecule type" value="Genomic_DNA"/>
</dbReference>
<feature type="region of interest" description="Disordered" evidence="1">
    <location>
        <begin position="90"/>
        <end position="129"/>
    </location>
</feature>
<evidence type="ECO:0000313" key="3">
    <source>
        <dbReference type="Proteomes" id="UP001153269"/>
    </source>
</evidence>
<comment type="caution">
    <text evidence="2">The sequence shown here is derived from an EMBL/GenBank/DDBJ whole genome shotgun (WGS) entry which is preliminary data.</text>
</comment>
<keyword evidence="3" id="KW-1185">Reference proteome</keyword>
<protein>
    <submittedName>
        <fullName evidence="2">Uncharacterized protein</fullName>
    </submittedName>
</protein>
<proteinExistence type="predicted"/>
<dbReference type="AlphaFoldDB" id="A0A9N7VC13"/>
<reference evidence="2" key="1">
    <citation type="submission" date="2020-03" db="EMBL/GenBank/DDBJ databases">
        <authorList>
            <person name="Weist P."/>
        </authorList>
    </citation>
    <scope>NUCLEOTIDE SEQUENCE</scope>
</reference>
<evidence type="ECO:0000313" key="2">
    <source>
        <dbReference type="EMBL" id="CAB1446688.1"/>
    </source>
</evidence>
<dbReference type="Proteomes" id="UP001153269">
    <property type="component" value="Unassembled WGS sequence"/>
</dbReference>
<evidence type="ECO:0000256" key="1">
    <source>
        <dbReference type="SAM" id="MobiDB-lite"/>
    </source>
</evidence>
<gene>
    <name evidence="2" type="ORF">PLEPLA_LOCUS34413</name>
</gene>
<sequence length="129" mass="14609">MGLCHVIFKFFKNVKGTKPEVDNKPPVDFTFRSNLSEPEPGLTAASHDGSAWKLPSKLFKQPPELRFKLRAVFTRLLKCGNTSVSQFHLSDKTKETLSQHHQTESLSVSSKSHNKVLSRTYNADPRGRR</sequence>
<organism evidence="2 3">
    <name type="scientific">Pleuronectes platessa</name>
    <name type="common">European plaice</name>
    <dbReference type="NCBI Taxonomy" id="8262"/>
    <lineage>
        <taxon>Eukaryota</taxon>
        <taxon>Metazoa</taxon>
        <taxon>Chordata</taxon>
        <taxon>Craniata</taxon>
        <taxon>Vertebrata</taxon>
        <taxon>Euteleostomi</taxon>
        <taxon>Actinopterygii</taxon>
        <taxon>Neopterygii</taxon>
        <taxon>Teleostei</taxon>
        <taxon>Neoteleostei</taxon>
        <taxon>Acanthomorphata</taxon>
        <taxon>Carangaria</taxon>
        <taxon>Pleuronectiformes</taxon>
        <taxon>Pleuronectoidei</taxon>
        <taxon>Pleuronectidae</taxon>
        <taxon>Pleuronectes</taxon>
    </lineage>
</organism>
<feature type="compositionally biased region" description="Polar residues" evidence="1">
    <location>
        <begin position="104"/>
        <end position="121"/>
    </location>
</feature>
<feature type="compositionally biased region" description="Basic and acidic residues" evidence="1">
    <location>
        <begin position="90"/>
        <end position="103"/>
    </location>
</feature>
<accession>A0A9N7VC13</accession>